<evidence type="ECO:0000313" key="13">
    <source>
        <dbReference type="EMBL" id="CAD8690493.1"/>
    </source>
</evidence>
<dbReference type="GO" id="GO:0097730">
    <property type="term" value="C:non-motile cilium"/>
    <property type="evidence" value="ECO:0007669"/>
    <property type="project" value="TreeGrafter"/>
</dbReference>
<accession>A0A7S0WY57</accession>
<dbReference type="InterPro" id="IPR036322">
    <property type="entry name" value="WD40_repeat_dom_sf"/>
</dbReference>
<dbReference type="AlphaFoldDB" id="A0A7S0WY57"/>
<dbReference type="InterPro" id="IPR039857">
    <property type="entry name" value="Ift122/121"/>
</dbReference>
<keyword evidence="6" id="KW-0966">Cell projection</keyword>
<feature type="domain" description="IFT122 first beta-propeller" evidence="10">
    <location>
        <begin position="192"/>
        <end position="294"/>
    </location>
</feature>
<keyword evidence="4" id="KW-0677">Repeat</keyword>
<feature type="domain" description="IFT122 second beta-propeller" evidence="9">
    <location>
        <begin position="299"/>
        <end position="553"/>
    </location>
</feature>
<dbReference type="InterPro" id="IPR057411">
    <property type="entry name" value="TPR_IFT122"/>
</dbReference>
<dbReference type="GO" id="GO:0035721">
    <property type="term" value="P:intraciliary retrograde transport"/>
    <property type="evidence" value="ECO:0007669"/>
    <property type="project" value="TreeGrafter"/>
</dbReference>
<comment type="subcellular location">
    <subcellularLocation>
        <location evidence="1">Cell projection</location>
        <location evidence="1">Cilium</location>
    </subcellularLocation>
</comment>
<evidence type="ECO:0000256" key="6">
    <source>
        <dbReference type="ARBA" id="ARBA00023273"/>
    </source>
</evidence>
<keyword evidence="3 7" id="KW-0853">WD repeat</keyword>
<dbReference type="Pfam" id="PF23381">
    <property type="entry name" value="Beta-prop_IFT122_1st"/>
    <property type="match status" value="2"/>
</dbReference>
<dbReference type="FunFam" id="2.130.10.10:FF:002087">
    <property type="entry name" value="Intraflagellar transport protein 122"/>
    <property type="match status" value="1"/>
</dbReference>
<dbReference type="Gene3D" id="2.130.10.10">
    <property type="entry name" value="YVTN repeat-like/Quinoprotein amine dehydrogenase"/>
    <property type="match status" value="2"/>
</dbReference>
<reference evidence="13" key="1">
    <citation type="submission" date="2021-01" db="EMBL/GenBank/DDBJ databases">
        <authorList>
            <person name="Corre E."/>
            <person name="Pelletier E."/>
            <person name="Niang G."/>
            <person name="Scheremetjew M."/>
            <person name="Finn R."/>
            <person name="Kale V."/>
            <person name="Holt S."/>
            <person name="Cochrane G."/>
            <person name="Meng A."/>
            <person name="Brown T."/>
            <person name="Cohen L."/>
        </authorList>
    </citation>
    <scope>NUCLEOTIDE SEQUENCE</scope>
    <source>
        <strain evidence="13">CCMP722</strain>
    </source>
</reference>
<dbReference type="InterPro" id="IPR056153">
    <property type="entry name" value="Beta-prop_IFT122_1st"/>
</dbReference>
<evidence type="ECO:0000256" key="8">
    <source>
        <dbReference type="SAM" id="MobiDB-lite"/>
    </source>
</evidence>
<dbReference type="SMART" id="SM00320">
    <property type="entry name" value="WD40"/>
    <property type="match status" value="7"/>
</dbReference>
<evidence type="ECO:0000259" key="11">
    <source>
        <dbReference type="Pfam" id="PF25144"/>
    </source>
</evidence>
<evidence type="ECO:0000259" key="12">
    <source>
        <dbReference type="Pfam" id="PF25295"/>
    </source>
</evidence>
<dbReference type="GO" id="GO:0030991">
    <property type="term" value="C:intraciliary transport particle A"/>
    <property type="evidence" value="ECO:0007669"/>
    <property type="project" value="TreeGrafter"/>
</dbReference>
<feature type="region of interest" description="Disordered" evidence="8">
    <location>
        <begin position="1082"/>
        <end position="1116"/>
    </location>
</feature>
<protein>
    <recommendedName>
        <fullName evidence="2">Intraflagellar transport protein 122 homolog</fullName>
    </recommendedName>
</protein>
<evidence type="ECO:0000256" key="7">
    <source>
        <dbReference type="PROSITE-ProRule" id="PRU00221"/>
    </source>
</evidence>
<dbReference type="PROSITE" id="PS50082">
    <property type="entry name" value="WD_REPEATS_2"/>
    <property type="match status" value="1"/>
</dbReference>
<dbReference type="FunFam" id="2.130.10.10:FF:000176">
    <property type="entry name" value="Intraflagellar transport protein 122 homolog"/>
    <property type="match status" value="1"/>
</dbReference>
<feature type="domain" description="IFT122 zinc ribbon" evidence="11">
    <location>
        <begin position="1021"/>
        <end position="1064"/>
    </location>
</feature>
<feature type="region of interest" description="Disordered" evidence="8">
    <location>
        <begin position="1216"/>
        <end position="1265"/>
    </location>
</feature>
<dbReference type="Pfam" id="PF25144">
    <property type="entry name" value="Zn_ribbon_IFT122"/>
    <property type="match status" value="1"/>
</dbReference>
<dbReference type="InterPro" id="IPR056152">
    <property type="entry name" value="Beta-prop_IFT122_2nd"/>
</dbReference>
<proteinExistence type="predicted"/>
<dbReference type="GO" id="GO:0061512">
    <property type="term" value="P:protein localization to cilium"/>
    <property type="evidence" value="ECO:0007669"/>
    <property type="project" value="TreeGrafter"/>
</dbReference>
<evidence type="ECO:0000259" key="10">
    <source>
        <dbReference type="Pfam" id="PF23381"/>
    </source>
</evidence>
<organism evidence="13">
    <name type="scientific">Pyramimonas obovata</name>
    <dbReference type="NCBI Taxonomy" id="1411642"/>
    <lineage>
        <taxon>Eukaryota</taxon>
        <taxon>Viridiplantae</taxon>
        <taxon>Chlorophyta</taxon>
        <taxon>Pyramimonadophyceae</taxon>
        <taxon>Pyramimonadales</taxon>
        <taxon>Pyramimonadaceae</taxon>
        <taxon>Pyramimonas</taxon>
        <taxon>Pyramimonas incertae sedis</taxon>
    </lineage>
</organism>
<dbReference type="InterPro" id="IPR001680">
    <property type="entry name" value="WD40_rpt"/>
</dbReference>
<evidence type="ECO:0000256" key="1">
    <source>
        <dbReference type="ARBA" id="ARBA00004138"/>
    </source>
</evidence>
<dbReference type="Gene3D" id="1.25.40.470">
    <property type="match status" value="1"/>
</dbReference>
<evidence type="ECO:0000256" key="4">
    <source>
        <dbReference type="ARBA" id="ARBA00022737"/>
    </source>
</evidence>
<feature type="compositionally biased region" description="Basic and acidic residues" evidence="8">
    <location>
        <begin position="1225"/>
        <end position="1234"/>
    </location>
</feature>
<dbReference type="EMBL" id="HBFA01039239">
    <property type="protein sequence ID" value="CAD8690493.1"/>
    <property type="molecule type" value="Transcribed_RNA"/>
</dbReference>
<sequence>MRAVVTWSDKVPDRDGIKSVCYDVAFKPDGTHLVTGVGSRVLVYDAVDGDLLHSLKGHKDTVYAVAYSRDGKRFASGGADKTIIIWTHKAEGILKYQHNDSIQALEYNPVTQQLASATSNDFGLWSPEQKSVAKHKVSSKVICLSWTNDGQYLALGQFNGNISIRDKSGSEKVLIERNAPVWSICWNPSRDEPYDILACGCWDGTLSFYQLSGIQVGKDKELGYDPCSVSYFSNGEYICIGGTDQKVGLVTKEGTRLTNVAERESWVWCAKPRPKQNYVVVGCEDGTITMYQLIFSTVHGLYQDRYAYRDFMTDVIIQHLITEQKVRIKCRDYVKKIAVYKDRLAVQLPDRVIIYELSHDDAYDMHYKVSTKIQKRLQCNLLVVTSQHVILCQEKKLQLYSFTGTQEREWVLESVIRYIKVVGGPNGQEGLLIGLKSGMILKIFINNQFPIQLIKHTTSIRCLDLSASRSKLAVVDENTNAMVFDLSSKELLFEEKSANSVAWNTEMEEMFCFSGNGMLSIKTGNFPVHQQKLQGFVVGFKGSKIFCLHYVCMQTIDVPQSASLYRYLEQHDYATAYRVACLGVTENDWRLLATQALQGMSLEIARKAYIRIRDMRYIELLNRIEQGRRHGVDENLFLAEILAYQQRYQDAAKMYARSGQVKKAMEMFSDLRLFEEAKVWAEEYAKGKGGDSSAVQDLINKQAEWSEEVNDYEAAADMYLKARKFDRAIAIIGKNQWADKLAEVMRLLQKGETKLLQTCAAYFRKWGSHGYAKETYIKLNDLSSLLVLHVESEKWEEAFMLLKSAPEHKDKVYLPYAKYLALHDQFDEARLAYKKAGRPEQSTFMLEQLCHNAVVENRFNDAGYYFWSLARECMDQMTSEDLGDDIDLEQSLVDASERDHMLMRRFRELHARAQVYYAYHYIYTSVEEPFHSNLPSTLLNIGRFLLCKFNELQAENHPMPHGVSLAYVLNILGKHGEELEAFKTARFAYNKLQGLKMPPAWHDDIDLACVMTRAKPFSDKEDLLPVCYRCATQNPLVNAHGDVCINCGAAFQRSFVTFEHLPLVEFALDHGITDQEAMQLLDQPPPQGQKLRAVERGGGRQQDRGDGFREKRHSADVQTLRFDEDEEEEPIDDSELFGDLNMDDPFQQQMAVPHAPIRATRQILQNLDRSEVLVRTFPTPALPNQYFRIMDLDLPMVLDDAGNFYEQDEYEGACLDHGYSPFTREPPETVKKPGEVAPPDPPSNSLMSPIATKGPAQGGSSFSRR</sequence>
<dbReference type="Pfam" id="PF23377">
    <property type="entry name" value="Beta-prop_IFT122_2nd"/>
    <property type="match status" value="1"/>
</dbReference>
<dbReference type="InterPro" id="IPR056838">
    <property type="entry name" value="Zn_ribbon_IFT122"/>
</dbReference>
<keyword evidence="5" id="KW-0969">Cilium</keyword>
<evidence type="ECO:0000256" key="3">
    <source>
        <dbReference type="ARBA" id="ARBA00022574"/>
    </source>
</evidence>
<feature type="domain" description="Intraflagellar transport protein 122 homolog TPR" evidence="12">
    <location>
        <begin position="560"/>
        <end position="949"/>
    </location>
</feature>
<dbReference type="Pfam" id="PF25295">
    <property type="entry name" value="TPR_IFT122"/>
    <property type="match status" value="1"/>
</dbReference>
<dbReference type="InterPro" id="IPR015943">
    <property type="entry name" value="WD40/YVTN_repeat-like_dom_sf"/>
</dbReference>
<dbReference type="PANTHER" id="PTHR12764:SF4">
    <property type="entry name" value="INTRAFLAGELLAR TRANSPORT PROTEIN 122 HOMOLOG"/>
    <property type="match status" value="1"/>
</dbReference>
<feature type="domain" description="IFT122 first beta-propeller" evidence="10">
    <location>
        <begin position="2"/>
        <end position="190"/>
    </location>
</feature>
<evidence type="ECO:0000259" key="9">
    <source>
        <dbReference type="Pfam" id="PF23377"/>
    </source>
</evidence>
<dbReference type="PROSITE" id="PS50294">
    <property type="entry name" value="WD_REPEATS_REGION"/>
    <property type="match status" value="1"/>
</dbReference>
<gene>
    <name evidence="13" type="ORF">POBO1169_LOCUS19593</name>
</gene>
<dbReference type="SUPFAM" id="SSF50978">
    <property type="entry name" value="WD40 repeat-like"/>
    <property type="match status" value="2"/>
</dbReference>
<dbReference type="GO" id="GO:1905515">
    <property type="term" value="P:non-motile cilium assembly"/>
    <property type="evidence" value="ECO:0007669"/>
    <property type="project" value="TreeGrafter"/>
</dbReference>
<feature type="repeat" description="WD" evidence="7">
    <location>
        <begin position="55"/>
        <end position="86"/>
    </location>
</feature>
<dbReference type="PANTHER" id="PTHR12764">
    <property type="entry name" value="WD REPEAT DOMAIN-RELATED"/>
    <property type="match status" value="1"/>
</dbReference>
<feature type="compositionally biased region" description="Basic and acidic residues" evidence="8">
    <location>
        <begin position="1092"/>
        <end position="1115"/>
    </location>
</feature>
<evidence type="ECO:0000256" key="5">
    <source>
        <dbReference type="ARBA" id="ARBA00023069"/>
    </source>
</evidence>
<evidence type="ECO:0000256" key="2">
    <source>
        <dbReference type="ARBA" id="ARBA00019442"/>
    </source>
</evidence>
<name>A0A7S0WY57_9CHLO</name>